<sequence length="165" mass="18824">MLEVLLDEVGVPVGEDGFSTRGIKVEVERHKIDILITNGDRQAVIIENKIYADDQESQLRRYHDALKQKGYSPIYIRYLTLDGSAPSEESLAGWMLSWMSRCWRISATVATYCAGWSARLAMSCGITLFARASFSIRRLWRGLRGWIRGKSIWESWSRLCCKGIT</sequence>
<organism evidence="1 2">
    <name type="scientific">Alkalilimnicola ehrlichii</name>
    <dbReference type="NCBI Taxonomy" id="351052"/>
    <lineage>
        <taxon>Bacteria</taxon>
        <taxon>Pseudomonadati</taxon>
        <taxon>Pseudomonadota</taxon>
        <taxon>Gammaproteobacteria</taxon>
        <taxon>Chromatiales</taxon>
        <taxon>Ectothiorhodospiraceae</taxon>
        <taxon>Alkalilimnicola</taxon>
    </lineage>
</organism>
<name>A0A3E0WSE5_9GAMM</name>
<protein>
    <submittedName>
        <fullName evidence="1">Uncharacterized protein</fullName>
    </submittedName>
</protein>
<dbReference type="Proteomes" id="UP000256763">
    <property type="component" value="Unassembled WGS sequence"/>
</dbReference>
<dbReference type="GO" id="GO:0003676">
    <property type="term" value="F:nucleic acid binding"/>
    <property type="evidence" value="ECO:0007669"/>
    <property type="project" value="InterPro"/>
</dbReference>
<dbReference type="InterPro" id="IPR011856">
    <property type="entry name" value="tRNA_endonuc-like_dom_sf"/>
</dbReference>
<keyword evidence="2" id="KW-1185">Reference proteome</keyword>
<proteinExistence type="predicted"/>
<dbReference type="InterPro" id="IPR029470">
    <property type="entry name" value="PDDEXK_4"/>
</dbReference>
<evidence type="ECO:0000313" key="2">
    <source>
        <dbReference type="Proteomes" id="UP000256763"/>
    </source>
</evidence>
<dbReference type="OrthoDB" id="6346224at2"/>
<evidence type="ECO:0000313" key="1">
    <source>
        <dbReference type="EMBL" id="RFA35113.1"/>
    </source>
</evidence>
<reference evidence="2" key="1">
    <citation type="submission" date="2017-05" db="EMBL/GenBank/DDBJ databases">
        <authorList>
            <person name="Sharma S."/>
            <person name="Sidhu C."/>
            <person name="Pinnaka A.K."/>
        </authorList>
    </citation>
    <scope>NUCLEOTIDE SEQUENCE [LARGE SCALE GENOMIC DNA]</scope>
    <source>
        <strain evidence="2">AK93</strain>
    </source>
</reference>
<comment type="caution">
    <text evidence="1">The sequence shown here is derived from an EMBL/GenBank/DDBJ whole genome shotgun (WGS) entry which is preliminary data.</text>
</comment>
<dbReference type="EMBL" id="NFZW01000013">
    <property type="protein sequence ID" value="RFA35113.1"/>
    <property type="molecule type" value="Genomic_DNA"/>
</dbReference>
<dbReference type="AlphaFoldDB" id="A0A3E0WSE5"/>
<gene>
    <name evidence="1" type="ORF">CAL65_13470</name>
</gene>
<dbReference type="Pfam" id="PF14281">
    <property type="entry name" value="PDDEXK_4"/>
    <property type="match status" value="1"/>
</dbReference>
<accession>A0A3E0WSE5</accession>
<dbReference type="Gene3D" id="3.40.1350.10">
    <property type="match status" value="1"/>
</dbReference>